<evidence type="ECO:0000313" key="19">
    <source>
        <dbReference type="EMBL" id="WAJ71285.1"/>
    </source>
</evidence>
<protein>
    <recommendedName>
        <fullName evidence="5 17">Succinate dehydrogenase hydrophobic membrane anchor subunit</fullName>
    </recommendedName>
</protein>
<evidence type="ECO:0000256" key="17">
    <source>
        <dbReference type="PIRNR" id="PIRNR000169"/>
    </source>
</evidence>
<evidence type="ECO:0000256" key="1">
    <source>
        <dbReference type="ARBA" id="ARBA00001971"/>
    </source>
</evidence>
<feature type="transmembrane region" description="Helical" evidence="18">
    <location>
        <begin position="95"/>
        <end position="114"/>
    </location>
</feature>
<dbReference type="CDD" id="cd03494">
    <property type="entry name" value="SQR_TypeC_SdhD"/>
    <property type="match status" value="1"/>
</dbReference>
<keyword evidence="12" id="KW-0479">Metal-binding</keyword>
<evidence type="ECO:0000256" key="7">
    <source>
        <dbReference type="ARBA" id="ARBA00022475"/>
    </source>
</evidence>
<keyword evidence="9 17" id="KW-0816">Tricarboxylic acid cycle</keyword>
<evidence type="ECO:0000256" key="6">
    <source>
        <dbReference type="ARBA" id="ARBA00022448"/>
    </source>
</evidence>
<keyword evidence="11 18" id="KW-0812">Transmembrane</keyword>
<keyword evidence="7 17" id="KW-1003">Cell membrane</keyword>
<evidence type="ECO:0000256" key="13">
    <source>
        <dbReference type="ARBA" id="ARBA00022982"/>
    </source>
</evidence>
<comment type="cofactor">
    <cofactor evidence="1">
        <name>heme</name>
        <dbReference type="ChEBI" id="CHEBI:30413"/>
    </cofactor>
</comment>
<dbReference type="EMBL" id="CP109965">
    <property type="protein sequence ID" value="WAJ71285.1"/>
    <property type="molecule type" value="Genomic_DNA"/>
</dbReference>
<comment type="pathway">
    <text evidence="4 17">Carbohydrate metabolism; tricarboxylic acid cycle.</text>
</comment>
<evidence type="ECO:0000256" key="9">
    <source>
        <dbReference type="ARBA" id="ARBA00022532"/>
    </source>
</evidence>
<dbReference type="PANTHER" id="PTHR38689">
    <property type="entry name" value="SUCCINATE DEHYDROGENASE HYDROPHOBIC MEMBRANE ANCHOR SUBUNIT"/>
    <property type="match status" value="1"/>
</dbReference>
<name>A0ABY7AP02_9ALTE</name>
<dbReference type="NCBIfam" id="TIGR02968">
    <property type="entry name" value="succ_dehyd_anc"/>
    <property type="match status" value="1"/>
</dbReference>
<proteinExistence type="predicted"/>
<keyword evidence="13 17" id="KW-0249">Electron transport</keyword>
<evidence type="ECO:0000313" key="20">
    <source>
        <dbReference type="Proteomes" id="UP001163726"/>
    </source>
</evidence>
<evidence type="ECO:0000256" key="18">
    <source>
        <dbReference type="SAM" id="Phobius"/>
    </source>
</evidence>
<keyword evidence="20" id="KW-1185">Reference proteome</keyword>
<dbReference type="InterPro" id="IPR000701">
    <property type="entry name" value="SuccDH_FuR_B_TM-su"/>
</dbReference>
<dbReference type="Pfam" id="PF01127">
    <property type="entry name" value="Sdh_cyt"/>
    <property type="match status" value="1"/>
</dbReference>
<sequence>MVANAASLGRSGVHDYVLIRASAIVLMAYSLFMVGFFITTPDLSYVQWTQLFSSIWVKVFTLLTLLALLVHAWIGLWQVLTDYVKPTCIRISLQFLLNIAALAYVATGITVLWGV</sequence>
<dbReference type="PIRSF" id="PIRSF000169">
    <property type="entry name" value="SDH_D"/>
    <property type="match status" value="1"/>
</dbReference>
<keyword evidence="15" id="KW-0408">Iron</keyword>
<dbReference type="InterPro" id="IPR034804">
    <property type="entry name" value="SQR/QFR_C/D"/>
</dbReference>
<evidence type="ECO:0000256" key="14">
    <source>
        <dbReference type="ARBA" id="ARBA00022989"/>
    </source>
</evidence>
<keyword evidence="6 17" id="KW-0813">Transport</keyword>
<dbReference type="InterPro" id="IPR014312">
    <property type="entry name" value="Succ_DH_anchor"/>
</dbReference>
<comment type="function">
    <text evidence="2 17">Membrane-anchoring subunit of succinate dehydrogenase (SDH).</text>
</comment>
<evidence type="ECO:0000256" key="2">
    <source>
        <dbReference type="ARBA" id="ARBA00004050"/>
    </source>
</evidence>
<evidence type="ECO:0000256" key="10">
    <source>
        <dbReference type="ARBA" id="ARBA00022617"/>
    </source>
</evidence>
<keyword evidence="10" id="KW-0349">Heme</keyword>
<dbReference type="SUPFAM" id="SSF81343">
    <property type="entry name" value="Fumarate reductase respiratory complex transmembrane subunits"/>
    <property type="match status" value="1"/>
</dbReference>
<dbReference type="Gene3D" id="1.20.1300.10">
    <property type="entry name" value="Fumarate reductase/succinate dehydrogenase, transmembrane subunit"/>
    <property type="match status" value="1"/>
</dbReference>
<dbReference type="Proteomes" id="UP001163726">
    <property type="component" value="Chromosome"/>
</dbReference>
<accession>A0ABY7AP02</accession>
<evidence type="ECO:0000256" key="12">
    <source>
        <dbReference type="ARBA" id="ARBA00022723"/>
    </source>
</evidence>
<reference evidence="19" key="1">
    <citation type="submission" date="2022-10" db="EMBL/GenBank/DDBJ databases">
        <title>Catenovulum adriacola sp. nov. isolated in the Harbour of Susak.</title>
        <authorList>
            <person name="Schoch T."/>
            <person name="Reich S.J."/>
            <person name="Stoeferle S."/>
            <person name="Flaiz M."/>
            <person name="Kazda M."/>
            <person name="Riedel C.U."/>
            <person name="Duerre P."/>
        </authorList>
    </citation>
    <scope>NUCLEOTIDE SEQUENCE</scope>
    <source>
        <strain evidence="19">TS8</strain>
    </source>
</reference>
<evidence type="ECO:0000256" key="5">
    <source>
        <dbReference type="ARBA" id="ARBA00019425"/>
    </source>
</evidence>
<feature type="transmembrane region" description="Helical" evidence="18">
    <location>
        <begin position="51"/>
        <end position="74"/>
    </location>
</feature>
<evidence type="ECO:0000256" key="15">
    <source>
        <dbReference type="ARBA" id="ARBA00023004"/>
    </source>
</evidence>
<evidence type="ECO:0000256" key="16">
    <source>
        <dbReference type="ARBA" id="ARBA00023136"/>
    </source>
</evidence>
<keyword evidence="8 17" id="KW-0997">Cell inner membrane</keyword>
<evidence type="ECO:0000256" key="3">
    <source>
        <dbReference type="ARBA" id="ARBA00004429"/>
    </source>
</evidence>
<feature type="transmembrane region" description="Helical" evidence="18">
    <location>
        <begin position="17"/>
        <end position="39"/>
    </location>
</feature>
<keyword evidence="14 18" id="KW-1133">Transmembrane helix</keyword>
<keyword evidence="16 17" id="KW-0472">Membrane</keyword>
<comment type="subcellular location">
    <subcellularLocation>
        <location evidence="3 17">Cell inner membrane</location>
        <topology evidence="3 17">Multi-pass membrane protein</topology>
    </subcellularLocation>
</comment>
<evidence type="ECO:0000256" key="4">
    <source>
        <dbReference type="ARBA" id="ARBA00005163"/>
    </source>
</evidence>
<evidence type="ECO:0000256" key="11">
    <source>
        <dbReference type="ARBA" id="ARBA00022692"/>
    </source>
</evidence>
<dbReference type="PANTHER" id="PTHR38689:SF1">
    <property type="entry name" value="SUCCINATE DEHYDROGENASE HYDROPHOBIC MEMBRANE ANCHOR SUBUNIT"/>
    <property type="match status" value="1"/>
</dbReference>
<organism evidence="19 20">
    <name type="scientific">Catenovulum adriaticum</name>
    <dbReference type="NCBI Taxonomy" id="2984846"/>
    <lineage>
        <taxon>Bacteria</taxon>
        <taxon>Pseudomonadati</taxon>
        <taxon>Pseudomonadota</taxon>
        <taxon>Gammaproteobacteria</taxon>
        <taxon>Alteromonadales</taxon>
        <taxon>Alteromonadaceae</taxon>
        <taxon>Catenovulum</taxon>
    </lineage>
</organism>
<dbReference type="RefSeq" id="WP_268075761.1">
    <property type="nucleotide sequence ID" value="NZ_CP109965.1"/>
</dbReference>
<evidence type="ECO:0000256" key="8">
    <source>
        <dbReference type="ARBA" id="ARBA00022519"/>
    </source>
</evidence>
<gene>
    <name evidence="19" type="primary">sdhD</name>
    <name evidence="19" type="ORF">OLW01_05670</name>
</gene>